<evidence type="ECO:0000256" key="3">
    <source>
        <dbReference type="PROSITE-ProRule" id="PRU00708"/>
    </source>
</evidence>
<feature type="repeat" description="PPR" evidence="3">
    <location>
        <begin position="226"/>
        <end position="260"/>
    </location>
</feature>
<accession>A0AAV1R3Z1</accession>
<feature type="repeat" description="PPR" evidence="3">
    <location>
        <begin position="595"/>
        <end position="629"/>
    </location>
</feature>
<evidence type="ECO:0000256" key="1">
    <source>
        <dbReference type="ARBA" id="ARBA00007626"/>
    </source>
</evidence>
<evidence type="ECO:0000259" key="6">
    <source>
        <dbReference type="Pfam" id="PF23276"/>
    </source>
</evidence>
<dbReference type="InterPro" id="IPR002885">
    <property type="entry name" value="PPR_rpt"/>
</dbReference>
<dbReference type="AlphaFoldDB" id="A0AAV1R3Z1"/>
<feature type="repeat" description="PPR" evidence="3">
    <location>
        <begin position="734"/>
        <end position="768"/>
    </location>
</feature>
<keyword evidence="8" id="KW-1185">Reference proteome</keyword>
<feature type="repeat" description="PPR" evidence="3">
    <location>
        <begin position="525"/>
        <end position="559"/>
    </location>
</feature>
<feature type="repeat" description="PPR" evidence="3">
    <location>
        <begin position="191"/>
        <end position="225"/>
    </location>
</feature>
<feature type="repeat" description="PPR" evidence="3">
    <location>
        <begin position="630"/>
        <end position="664"/>
    </location>
</feature>
<comment type="similarity">
    <text evidence="1">Belongs to the PPR family. P subfamily.</text>
</comment>
<feature type="repeat" description="PPR" evidence="3">
    <location>
        <begin position="352"/>
        <end position="386"/>
    </location>
</feature>
<evidence type="ECO:0000313" key="7">
    <source>
        <dbReference type="EMBL" id="CAK7327159.1"/>
    </source>
</evidence>
<dbReference type="SUPFAM" id="SSF81901">
    <property type="entry name" value="HCP-like"/>
    <property type="match status" value="1"/>
</dbReference>
<sequence>MFVKLQLDANFFNILSSTKISLNIGVSVSTKTGVSLSPLENIQPVKKHREQIPLETPNGRILKKFNPVHKQTPDKPGFNENPDREMRNTASNSTRIENKKSFGVDLRRFDGNGSVDKAHTKCSKKWAYYGGCIPSILEALDTVKDLDEALKPWEDTLSNKERSIILKEQSSSERALEIFDWFKRKGCYELNVIHYNIMLRILGRARKWSQVECLCNEMTIKRILPVNSTYGTLIDVYSKGGLKEEALHWLEKMNEQRMVPDEVTMGIVVQMYKKAGEFQKAEEFFKNWTLVESIKHEGTSKASARVQNGVQVGVSLSSYTYNTLIDTYGKAGQLKEASETFAKMLREGVVVTTVTFNTMIHICGNHGQLEEVGSLMQKMEELRCPPDTRTYNILISLHAKHDNITMAASYFKRMKDARLMPDLVSYRTLLYAFSIRHMVSDAEDLVSEMDEKGLQIDEYTQSALTRMYIEAGMLEKSWLWFRRFHLTGNMSSECYSASIDAYGERGHILEAEKVFMSCREGKMLSVLVFNVMIKAYGLAQNYDKACQLFDSMDSHGVVPDKCSYNSIIQILAGADLANKAKHYLKKMQEAGLVSDCISYCAVISSFVKLGKLEMAEGLYNEMIVSNLNPDVIVYGVLINAFADAGSVKEALGYVDAMKRAGLPGNTVIYNSLIKLYTKVGYLKEAEETYKLLQSSDSGPDAYSSNCMIDLYSERSMVKQAEEIFECLKRKRNANEFTFAMMLCMYKRLGRFEEAIQIAKQMRELGLLTDLLSYNNVLGLYALDGRFKEAVGTFMEMVEASIPPDNCTFKSLGIVLVKCGIPKKAVGKLEATTKSDYQKGLQAWMLALSTVADVDDDYDEK</sequence>
<dbReference type="PROSITE" id="PS51375">
    <property type="entry name" value="PPR"/>
    <property type="match status" value="13"/>
</dbReference>
<proteinExistence type="inferred from homology"/>
<dbReference type="EMBL" id="CAWUPB010000851">
    <property type="protein sequence ID" value="CAK7327159.1"/>
    <property type="molecule type" value="Genomic_DNA"/>
</dbReference>
<dbReference type="Gene3D" id="1.25.40.10">
    <property type="entry name" value="Tetratricopeptide repeat domain"/>
    <property type="match status" value="5"/>
</dbReference>
<dbReference type="SUPFAM" id="SSF48452">
    <property type="entry name" value="TPR-like"/>
    <property type="match status" value="1"/>
</dbReference>
<evidence type="ECO:0000259" key="5">
    <source>
        <dbReference type="Pfam" id="PF17177"/>
    </source>
</evidence>
<feature type="repeat" description="PPR" evidence="3">
    <location>
        <begin position="665"/>
        <end position="699"/>
    </location>
</feature>
<evidence type="ECO:0000256" key="4">
    <source>
        <dbReference type="SAM" id="MobiDB-lite"/>
    </source>
</evidence>
<evidence type="ECO:0000256" key="2">
    <source>
        <dbReference type="ARBA" id="ARBA00022737"/>
    </source>
</evidence>
<dbReference type="PANTHER" id="PTHR47933">
    <property type="entry name" value="PENTATRICOPEPTIDE REPEAT-CONTAINING PROTEIN 1, MITOCHONDRIAL"/>
    <property type="match status" value="1"/>
</dbReference>
<feature type="domain" description="PROP1-like PPR" evidence="5">
    <location>
        <begin position="323"/>
        <end position="479"/>
    </location>
</feature>
<dbReference type="InterPro" id="IPR011990">
    <property type="entry name" value="TPR-like_helical_dom_sf"/>
</dbReference>
<keyword evidence="2" id="KW-0677">Repeat</keyword>
<feature type="region of interest" description="Disordered" evidence="4">
    <location>
        <begin position="68"/>
        <end position="91"/>
    </location>
</feature>
<dbReference type="Pfam" id="PF13812">
    <property type="entry name" value="PPR_3"/>
    <property type="match status" value="1"/>
</dbReference>
<organism evidence="7 8">
    <name type="scientific">Dovyalis caffra</name>
    <dbReference type="NCBI Taxonomy" id="77055"/>
    <lineage>
        <taxon>Eukaryota</taxon>
        <taxon>Viridiplantae</taxon>
        <taxon>Streptophyta</taxon>
        <taxon>Embryophyta</taxon>
        <taxon>Tracheophyta</taxon>
        <taxon>Spermatophyta</taxon>
        <taxon>Magnoliopsida</taxon>
        <taxon>eudicotyledons</taxon>
        <taxon>Gunneridae</taxon>
        <taxon>Pentapetalae</taxon>
        <taxon>rosids</taxon>
        <taxon>fabids</taxon>
        <taxon>Malpighiales</taxon>
        <taxon>Salicaceae</taxon>
        <taxon>Flacourtieae</taxon>
        <taxon>Dovyalis</taxon>
    </lineage>
</organism>
<dbReference type="NCBIfam" id="TIGR00756">
    <property type="entry name" value="PPR"/>
    <property type="match status" value="11"/>
</dbReference>
<dbReference type="Proteomes" id="UP001314170">
    <property type="component" value="Unassembled WGS sequence"/>
</dbReference>
<feature type="repeat" description="PPR" evidence="3">
    <location>
        <begin position="422"/>
        <end position="456"/>
    </location>
</feature>
<feature type="repeat" description="PPR" evidence="3">
    <location>
        <begin position="560"/>
        <end position="594"/>
    </location>
</feature>
<dbReference type="PANTHER" id="PTHR47933:SF10">
    <property type="entry name" value="OS03G0162900 PROTEIN"/>
    <property type="match status" value="1"/>
</dbReference>
<dbReference type="InterPro" id="IPR051240">
    <property type="entry name" value="Mito_RNA-Proc/Resp"/>
</dbReference>
<dbReference type="InterPro" id="IPR057027">
    <property type="entry name" value="TPR_mt"/>
</dbReference>
<evidence type="ECO:0008006" key="9">
    <source>
        <dbReference type="Google" id="ProtNLM"/>
    </source>
</evidence>
<dbReference type="Pfam" id="PF01535">
    <property type="entry name" value="PPR"/>
    <property type="match status" value="6"/>
</dbReference>
<name>A0AAV1R3Z1_9ROSI</name>
<evidence type="ECO:0000313" key="8">
    <source>
        <dbReference type="Proteomes" id="UP001314170"/>
    </source>
</evidence>
<protein>
    <recommendedName>
        <fullName evidence="9">Pentatricopeptide repeat-containing protein</fullName>
    </recommendedName>
</protein>
<dbReference type="InterPro" id="IPR033443">
    <property type="entry name" value="PROP1-like_PPR_dom"/>
</dbReference>
<feature type="repeat" description="PPR" evidence="3">
    <location>
        <begin position="769"/>
        <end position="803"/>
    </location>
</feature>
<feature type="domain" description="Pentatricopeptide repeat-containing protein-mitochondrial" evidence="6">
    <location>
        <begin position="523"/>
        <end position="622"/>
    </location>
</feature>
<dbReference type="Pfam" id="PF23276">
    <property type="entry name" value="TPR_24"/>
    <property type="match status" value="1"/>
</dbReference>
<dbReference type="GO" id="GO:0003729">
    <property type="term" value="F:mRNA binding"/>
    <property type="evidence" value="ECO:0007669"/>
    <property type="project" value="TreeGrafter"/>
</dbReference>
<feature type="repeat" description="PPR" evidence="3">
    <location>
        <begin position="317"/>
        <end position="351"/>
    </location>
</feature>
<dbReference type="Pfam" id="PF17177">
    <property type="entry name" value="PPR_long"/>
    <property type="match status" value="1"/>
</dbReference>
<reference evidence="7 8" key="1">
    <citation type="submission" date="2024-01" db="EMBL/GenBank/DDBJ databases">
        <authorList>
            <person name="Waweru B."/>
        </authorList>
    </citation>
    <scope>NUCLEOTIDE SEQUENCE [LARGE SCALE GENOMIC DNA]</scope>
</reference>
<gene>
    <name evidence="7" type="ORF">DCAF_LOCUS4866</name>
</gene>
<comment type="caution">
    <text evidence="7">The sequence shown here is derived from an EMBL/GenBank/DDBJ whole genome shotgun (WGS) entry which is preliminary data.</text>
</comment>
<feature type="repeat" description="PPR" evidence="3">
    <location>
        <begin position="387"/>
        <end position="421"/>
    </location>
</feature>